<dbReference type="OMA" id="LWHNIVY"/>
<dbReference type="Proteomes" id="UP000258309">
    <property type="component" value="Unassembled WGS sequence"/>
</dbReference>
<feature type="non-terminal residue" evidence="7">
    <location>
        <position position="1"/>
    </location>
</feature>
<feature type="transmembrane region" description="Helical" evidence="6">
    <location>
        <begin position="415"/>
        <end position="433"/>
    </location>
</feature>
<feature type="transmembrane region" description="Helical" evidence="6">
    <location>
        <begin position="306"/>
        <end position="325"/>
    </location>
</feature>
<dbReference type="PANTHER" id="PTHR23294">
    <property type="entry name" value="ET TRANSLATION PRODUCT-RELATED"/>
    <property type="match status" value="1"/>
</dbReference>
<dbReference type="AlphaFoldDB" id="A0A3E2GUJ0"/>
<feature type="transmembrane region" description="Helical" evidence="6">
    <location>
        <begin position="27"/>
        <end position="46"/>
    </location>
</feature>
<name>A0A3E2GUJ0_SCYLI</name>
<feature type="transmembrane region" description="Helical" evidence="6">
    <location>
        <begin position="345"/>
        <end position="372"/>
    </location>
</feature>
<dbReference type="OrthoDB" id="196103at2759"/>
<feature type="transmembrane region" description="Helical" evidence="6">
    <location>
        <begin position="242"/>
        <end position="262"/>
    </location>
</feature>
<dbReference type="EMBL" id="NCSJ02000413">
    <property type="protein sequence ID" value="RFU24697.1"/>
    <property type="molecule type" value="Genomic_DNA"/>
</dbReference>
<feature type="transmembrane region" description="Helical" evidence="6">
    <location>
        <begin position="274"/>
        <end position="294"/>
    </location>
</feature>
<feature type="transmembrane region" description="Helical" evidence="6">
    <location>
        <begin position="150"/>
        <end position="172"/>
    </location>
</feature>
<proteinExistence type="predicted"/>
<keyword evidence="4 6" id="KW-0472">Membrane</keyword>
<organism evidence="7 8">
    <name type="scientific">Scytalidium lignicola</name>
    <name type="common">Hyphomycete</name>
    <dbReference type="NCBI Taxonomy" id="5539"/>
    <lineage>
        <taxon>Eukaryota</taxon>
        <taxon>Fungi</taxon>
        <taxon>Dikarya</taxon>
        <taxon>Ascomycota</taxon>
        <taxon>Pezizomycotina</taxon>
        <taxon>Leotiomycetes</taxon>
        <taxon>Leotiomycetes incertae sedis</taxon>
        <taxon>Scytalidium</taxon>
    </lineage>
</organism>
<dbReference type="InterPro" id="IPR051617">
    <property type="entry name" value="UNC-93-like_regulator"/>
</dbReference>
<protein>
    <recommendedName>
        <fullName evidence="9">Major facilitator superfamily (MFS) profile domain-containing protein</fullName>
    </recommendedName>
</protein>
<dbReference type="GO" id="GO:0016020">
    <property type="term" value="C:membrane"/>
    <property type="evidence" value="ECO:0007669"/>
    <property type="project" value="UniProtKB-SubCell"/>
</dbReference>
<evidence type="ECO:0000256" key="5">
    <source>
        <dbReference type="SAM" id="MobiDB-lite"/>
    </source>
</evidence>
<accession>A0A3E2GUJ0</accession>
<evidence type="ECO:0000256" key="1">
    <source>
        <dbReference type="ARBA" id="ARBA00004141"/>
    </source>
</evidence>
<evidence type="ECO:0000256" key="2">
    <source>
        <dbReference type="ARBA" id="ARBA00022692"/>
    </source>
</evidence>
<dbReference type="PANTHER" id="PTHR23294:SF59">
    <property type="entry name" value="UNC93-LIKE PROTEIN C922.05C"/>
    <property type="match status" value="1"/>
</dbReference>
<dbReference type="InterPro" id="IPR010291">
    <property type="entry name" value="Ion_channel_UNC-93"/>
</dbReference>
<dbReference type="Pfam" id="PF05978">
    <property type="entry name" value="UNC-93"/>
    <property type="match status" value="1"/>
</dbReference>
<feature type="region of interest" description="Disordered" evidence="5">
    <location>
        <begin position="461"/>
        <end position="497"/>
    </location>
</feature>
<evidence type="ECO:0008006" key="9">
    <source>
        <dbReference type="Google" id="ProtNLM"/>
    </source>
</evidence>
<comment type="subcellular location">
    <subcellularLocation>
        <location evidence="1">Membrane</location>
        <topology evidence="1">Multi-pass membrane protein</topology>
    </subcellularLocation>
</comment>
<gene>
    <name evidence="7" type="ORF">B7463_g11644</name>
</gene>
<comment type="caution">
    <text evidence="7">The sequence shown here is derived from an EMBL/GenBank/DDBJ whole genome shotgun (WGS) entry which is preliminary data.</text>
</comment>
<feature type="compositionally biased region" description="Basic and acidic residues" evidence="5">
    <location>
        <begin position="476"/>
        <end position="497"/>
    </location>
</feature>
<dbReference type="SUPFAM" id="SSF103473">
    <property type="entry name" value="MFS general substrate transporter"/>
    <property type="match status" value="1"/>
</dbReference>
<keyword evidence="2 6" id="KW-0812">Transmembrane</keyword>
<evidence type="ECO:0000313" key="7">
    <source>
        <dbReference type="EMBL" id="RFU24697.1"/>
    </source>
</evidence>
<evidence type="ECO:0000256" key="4">
    <source>
        <dbReference type="ARBA" id="ARBA00023136"/>
    </source>
</evidence>
<dbReference type="InterPro" id="IPR036259">
    <property type="entry name" value="MFS_trans_sf"/>
</dbReference>
<feature type="transmembrane region" description="Helical" evidence="6">
    <location>
        <begin position="184"/>
        <end position="204"/>
    </location>
</feature>
<feature type="non-terminal residue" evidence="7">
    <location>
        <position position="497"/>
    </location>
</feature>
<evidence type="ECO:0000256" key="6">
    <source>
        <dbReference type="SAM" id="Phobius"/>
    </source>
</evidence>
<feature type="transmembrane region" description="Helical" evidence="6">
    <location>
        <begin position="84"/>
        <end position="105"/>
    </location>
</feature>
<reference evidence="7 8" key="1">
    <citation type="submission" date="2018-05" db="EMBL/GenBank/DDBJ databases">
        <title>Draft genome sequence of Scytalidium lignicola DSM 105466, a ubiquitous saprotrophic fungus.</title>
        <authorList>
            <person name="Buettner E."/>
            <person name="Gebauer A.M."/>
            <person name="Hofrichter M."/>
            <person name="Liers C."/>
            <person name="Kellner H."/>
        </authorList>
    </citation>
    <scope>NUCLEOTIDE SEQUENCE [LARGE SCALE GENOMIC DNA]</scope>
    <source>
        <strain evidence="7 8">DSM 105466</strain>
    </source>
</reference>
<sequence length="497" mass="54327">MVRYYEKAVKLPFLPELRLNSPYWQNVLMGILVGLTAGLYVALNLLGAGGGKPNSAQTVQVVNATLCAVWFFSASFGGSVLNSIGPAITACLGVLGYIIYVGSLMYFDHVGKEGFPIFAGVAIGLSAGLIFVTMGYIAMSYSEEQDRGAYITMSINLQATGSVIGGIIPLIINRSSTESTGVPPAVYIVFMVMMGVGACAAFLLMPPSRVMRDDGTQVATIQARGFMEELKSNLEIFRDWKLLIMIPAFLPAECFLVYGGSVNAFRNNLRTRSLLSFIAVVLQIPCGIGLQMILDNKKWKRRNRAFIGLVIVGIPLMGAWIWEIIRVRNYDRSNPPSPGLDWNDATFGPIFVLFMLNWVSSSLWQYIILYFLGTLTNSPRKSANYAGVFRGFLGAGEAIRFGVDSISVPYVKEAGVIFCFYATGVLVFAYLAAFHIQETEYFTGEEGVVVPKHILEEHAREMQGKEEGIVASSITDDEKSPAAKEKAEEASKEASEV</sequence>
<keyword evidence="8" id="KW-1185">Reference proteome</keyword>
<keyword evidence="3 6" id="KW-1133">Transmembrane helix</keyword>
<evidence type="ECO:0000313" key="8">
    <source>
        <dbReference type="Proteomes" id="UP000258309"/>
    </source>
</evidence>
<evidence type="ECO:0000256" key="3">
    <source>
        <dbReference type="ARBA" id="ARBA00022989"/>
    </source>
</evidence>
<feature type="transmembrane region" description="Helical" evidence="6">
    <location>
        <begin position="117"/>
        <end position="138"/>
    </location>
</feature>
<feature type="transmembrane region" description="Helical" evidence="6">
    <location>
        <begin position="58"/>
        <end position="77"/>
    </location>
</feature>